<dbReference type="WBParaSite" id="L893_g31172.t1">
    <property type="protein sequence ID" value="L893_g31172.t1"/>
    <property type="gene ID" value="L893_g31172"/>
</dbReference>
<protein>
    <submittedName>
        <fullName evidence="3">Uncharacterized protein</fullName>
    </submittedName>
</protein>
<evidence type="ECO:0000313" key="2">
    <source>
        <dbReference type="Proteomes" id="UP000095287"/>
    </source>
</evidence>
<evidence type="ECO:0000256" key="1">
    <source>
        <dbReference type="SAM" id="MobiDB-lite"/>
    </source>
</evidence>
<dbReference type="AlphaFoldDB" id="A0A1I7ZYZ3"/>
<evidence type="ECO:0000313" key="3">
    <source>
        <dbReference type="WBParaSite" id="L893_g31172.t1"/>
    </source>
</evidence>
<organism evidence="2 3">
    <name type="scientific">Steinernema glaseri</name>
    <dbReference type="NCBI Taxonomy" id="37863"/>
    <lineage>
        <taxon>Eukaryota</taxon>
        <taxon>Metazoa</taxon>
        <taxon>Ecdysozoa</taxon>
        <taxon>Nematoda</taxon>
        <taxon>Chromadorea</taxon>
        <taxon>Rhabditida</taxon>
        <taxon>Tylenchina</taxon>
        <taxon>Panagrolaimomorpha</taxon>
        <taxon>Strongyloidoidea</taxon>
        <taxon>Steinernematidae</taxon>
        <taxon>Steinernema</taxon>
    </lineage>
</organism>
<feature type="region of interest" description="Disordered" evidence="1">
    <location>
        <begin position="54"/>
        <end position="75"/>
    </location>
</feature>
<accession>A0A1I7ZYZ3</accession>
<name>A0A1I7ZYZ3_9BILA</name>
<proteinExistence type="predicted"/>
<feature type="region of interest" description="Disordered" evidence="1">
    <location>
        <begin position="94"/>
        <end position="115"/>
    </location>
</feature>
<dbReference type="Proteomes" id="UP000095287">
    <property type="component" value="Unplaced"/>
</dbReference>
<feature type="compositionally biased region" description="Basic and acidic residues" evidence="1">
    <location>
        <begin position="1"/>
        <end position="11"/>
    </location>
</feature>
<sequence>MEQGRQKENKARPYGIQSHSHAPQRTVIRFCGTRAATITADRSMQPRKNISSVAVVGDRTNVRTPGRTEDTTVSPPLTAIAWGGNAHHEKVSGGLAKALGSKQPRRRAERRGPCC</sequence>
<keyword evidence="2" id="KW-1185">Reference proteome</keyword>
<reference evidence="3" key="1">
    <citation type="submission" date="2016-11" db="UniProtKB">
        <authorList>
            <consortium name="WormBaseParasite"/>
        </authorList>
    </citation>
    <scope>IDENTIFICATION</scope>
</reference>
<feature type="region of interest" description="Disordered" evidence="1">
    <location>
        <begin position="1"/>
        <end position="25"/>
    </location>
</feature>